<evidence type="ECO:0000313" key="2">
    <source>
        <dbReference type="EMBL" id="VDN43408.1"/>
    </source>
</evidence>
<feature type="compositionally biased region" description="Gly residues" evidence="1">
    <location>
        <begin position="27"/>
        <end position="38"/>
    </location>
</feature>
<accession>A0A3P7P3I9</accession>
<dbReference type="EMBL" id="UYRU01107761">
    <property type="protein sequence ID" value="VDN43408.1"/>
    <property type="molecule type" value="Genomic_DNA"/>
</dbReference>
<dbReference type="AlphaFoldDB" id="A0A3P7P3I9"/>
<evidence type="ECO:0000256" key="1">
    <source>
        <dbReference type="SAM" id="MobiDB-lite"/>
    </source>
</evidence>
<feature type="region of interest" description="Disordered" evidence="1">
    <location>
        <begin position="1"/>
        <end position="38"/>
    </location>
</feature>
<sequence>MKPIRRSKGSVHQSNSFTDLKALNGRPGAGSGGGGGGARPLFDFFRDDLMLDRKQAPHS</sequence>
<name>A0A3P7P3I9_DIBLA</name>
<organism evidence="2 3">
    <name type="scientific">Dibothriocephalus latus</name>
    <name type="common">Fish tapeworm</name>
    <name type="synonym">Diphyllobothrium latum</name>
    <dbReference type="NCBI Taxonomy" id="60516"/>
    <lineage>
        <taxon>Eukaryota</taxon>
        <taxon>Metazoa</taxon>
        <taxon>Spiralia</taxon>
        <taxon>Lophotrochozoa</taxon>
        <taxon>Platyhelminthes</taxon>
        <taxon>Cestoda</taxon>
        <taxon>Eucestoda</taxon>
        <taxon>Diphyllobothriidea</taxon>
        <taxon>Diphyllobothriidae</taxon>
        <taxon>Dibothriocephalus</taxon>
    </lineage>
</organism>
<proteinExistence type="predicted"/>
<keyword evidence="3" id="KW-1185">Reference proteome</keyword>
<dbReference type="Proteomes" id="UP000281553">
    <property type="component" value="Unassembled WGS sequence"/>
</dbReference>
<gene>
    <name evidence="2" type="ORF">DILT_LOCUS19085</name>
</gene>
<reference evidence="2 3" key="1">
    <citation type="submission" date="2018-11" db="EMBL/GenBank/DDBJ databases">
        <authorList>
            <consortium name="Pathogen Informatics"/>
        </authorList>
    </citation>
    <scope>NUCLEOTIDE SEQUENCE [LARGE SCALE GENOMIC DNA]</scope>
</reference>
<protein>
    <submittedName>
        <fullName evidence="2">Uncharacterized protein</fullName>
    </submittedName>
</protein>
<feature type="non-terminal residue" evidence="2">
    <location>
        <position position="59"/>
    </location>
</feature>
<evidence type="ECO:0000313" key="3">
    <source>
        <dbReference type="Proteomes" id="UP000281553"/>
    </source>
</evidence>